<keyword evidence="1" id="KW-0812">Transmembrane</keyword>
<dbReference type="AlphaFoldDB" id="A0A256SQR0"/>
<name>A0A256SQR0_LIMRT</name>
<keyword evidence="1" id="KW-1133">Transmembrane helix</keyword>
<comment type="caution">
    <text evidence="2">The sequence shown here is derived from an EMBL/GenBank/DDBJ whole genome shotgun (WGS) entry which is preliminary data.</text>
</comment>
<keyword evidence="1" id="KW-0472">Membrane</keyword>
<evidence type="ECO:0000313" key="3">
    <source>
        <dbReference type="Proteomes" id="UP000215747"/>
    </source>
</evidence>
<protein>
    <submittedName>
        <fullName evidence="2">Uncharacterized protein</fullName>
    </submittedName>
</protein>
<dbReference type="Pfam" id="PF14163">
    <property type="entry name" value="SieB"/>
    <property type="match status" value="1"/>
</dbReference>
<reference evidence="2 3" key="2">
    <citation type="submission" date="2017-09" db="EMBL/GenBank/DDBJ databases">
        <title>Tripartite evolution among Lactobacillus johnsonii, Lactobacillus taiwanensis, Lactobacillus reuteri and their rodent host.</title>
        <authorList>
            <person name="Wang T."/>
            <person name="Knowles S."/>
            <person name="Cheng C."/>
        </authorList>
    </citation>
    <scope>NUCLEOTIDE SEQUENCE [LARGE SCALE GENOMIC DNA]</scope>
    <source>
        <strain evidence="2 3">114h</strain>
    </source>
</reference>
<dbReference type="RefSeq" id="WP_143451288.1">
    <property type="nucleotide sequence ID" value="NZ_NGPL01000029.1"/>
</dbReference>
<gene>
    <name evidence="2" type="ORF">CBF96_05080</name>
</gene>
<evidence type="ECO:0000313" key="2">
    <source>
        <dbReference type="EMBL" id="OYS69194.1"/>
    </source>
</evidence>
<organism evidence="2 3">
    <name type="scientific">Limosilactobacillus reuteri</name>
    <name type="common">Lactobacillus reuteri</name>
    <dbReference type="NCBI Taxonomy" id="1598"/>
    <lineage>
        <taxon>Bacteria</taxon>
        <taxon>Bacillati</taxon>
        <taxon>Bacillota</taxon>
        <taxon>Bacilli</taxon>
        <taxon>Lactobacillales</taxon>
        <taxon>Lactobacillaceae</taxon>
        <taxon>Limosilactobacillus</taxon>
    </lineage>
</organism>
<feature type="non-terminal residue" evidence="2">
    <location>
        <position position="130"/>
    </location>
</feature>
<feature type="transmembrane region" description="Helical" evidence="1">
    <location>
        <begin position="47"/>
        <end position="71"/>
    </location>
</feature>
<dbReference type="EMBL" id="NGPL01000029">
    <property type="protein sequence ID" value="OYS69194.1"/>
    <property type="molecule type" value="Genomic_DNA"/>
</dbReference>
<proteinExistence type="predicted"/>
<dbReference type="InterPro" id="IPR025982">
    <property type="entry name" value="SieB"/>
</dbReference>
<accession>A0A256SQR0</accession>
<evidence type="ECO:0000256" key="1">
    <source>
        <dbReference type="SAM" id="Phobius"/>
    </source>
</evidence>
<sequence length="130" mass="15120">MEYVKALLEILDLKTKSRAILFIFGLALLLLKPILVPYNMIWFYKKFSWIIILATLFFGATLIADLTNYVISKYKTRKSIKTQDDYVLNLSGRKLQIVKEIYEGEGRAAKFRVNDTDLRELVVRNVILQA</sequence>
<dbReference type="Proteomes" id="UP000215747">
    <property type="component" value="Unassembled WGS sequence"/>
</dbReference>
<feature type="transmembrane region" description="Helical" evidence="1">
    <location>
        <begin position="20"/>
        <end position="41"/>
    </location>
</feature>
<reference evidence="3" key="1">
    <citation type="submission" date="2017-05" db="EMBL/GenBank/DDBJ databases">
        <authorList>
            <person name="Lin X.B."/>
            <person name="Stothard P."/>
            <person name="Tasseva G."/>
            <person name="Walter J."/>
        </authorList>
    </citation>
    <scope>NUCLEOTIDE SEQUENCE [LARGE SCALE GENOMIC DNA]</scope>
    <source>
        <strain evidence="3">114h</strain>
    </source>
</reference>